<dbReference type="AlphaFoldDB" id="A0A3B0CT20"/>
<dbReference type="EMBL" id="RBAH01000001">
    <property type="protein sequence ID" value="RKN86768.1"/>
    <property type="molecule type" value="Genomic_DNA"/>
</dbReference>
<gene>
    <name evidence="1" type="ORF">D7M11_02075</name>
</gene>
<accession>A0A3B0CT20</accession>
<evidence type="ECO:0000313" key="1">
    <source>
        <dbReference type="EMBL" id="RKN86768.1"/>
    </source>
</evidence>
<evidence type="ECO:0000313" key="2">
    <source>
        <dbReference type="Proteomes" id="UP000282311"/>
    </source>
</evidence>
<evidence type="ECO:0008006" key="3">
    <source>
        <dbReference type="Google" id="ProtNLM"/>
    </source>
</evidence>
<reference evidence="1 2" key="1">
    <citation type="journal article" date="2007" name="Int. J. Syst. Evol. Microbiol.">
        <title>Paenibacillus ginsengarvi sp. nov., isolated from soil from ginseng cultivation.</title>
        <authorList>
            <person name="Yoon M.H."/>
            <person name="Ten L.N."/>
            <person name="Im W.T."/>
        </authorList>
    </citation>
    <scope>NUCLEOTIDE SEQUENCE [LARGE SCALE GENOMIC DNA]</scope>
    <source>
        <strain evidence="1 2">KCTC 13059</strain>
    </source>
</reference>
<comment type="caution">
    <text evidence="1">The sequence shown here is derived from an EMBL/GenBank/DDBJ whole genome shotgun (WGS) entry which is preliminary data.</text>
</comment>
<proteinExistence type="predicted"/>
<dbReference type="Proteomes" id="UP000282311">
    <property type="component" value="Unassembled WGS sequence"/>
</dbReference>
<protein>
    <recommendedName>
        <fullName evidence="3">DUF551 domain-containing protein</fullName>
    </recommendedName>
</protein>
<sequence>MIDWIKYDPYSREIESHVNHLATDGQQVWVAAHTKNPHRSGYNWYDGRYMINSEITHWAKINLPEDTDGTSK</sequence>
<dbReference type="OrthoDB" id="2647600at2"/>
<organism evidence="1 2">
    <name type="scientific">Paenibacillus ginsengarvi</name>
    <dbReference type="NCBI Taxonomy" id="400777"/>
    <lineage>
        <taxon>Bacteria</taxon>
        <taxon>Bacillati</taxon>
        <taxon>Bacillota</taxon>
        <taxon>Bacilli</taxon>
        <taxon>Bacillales</taxon>
        <taxon>Paenibacillaceae</taxon>
        <taxon>Paenibacillus</taxon>
    </lineage>
</organism>
<dbReference type="RefSeq" id="WP_120745475.1">
    <property type="nucleotide sequence ID" value="NZ_RBAH01000001.1"/>
</dbReference>
<keyword evidence="2" id="KW-1185">Reference proteome</keyword>
<name>A0A3B0CT20_9BACL</name>